<organism evidence="3 4">
    <name type="scientific">Eimeria brunetti</name>
    <dbReference type="NCBI Taxonomy" id="51314"/>
    <lineage>
        <taxon>Eukaryota</taxon>
        <taxon>Sar</taxon>
        <taxon>Alveolata</taxon>
        <taxon>Apicomplexa</taxon>
        <taxon>Conoidasida</taxon>
        <taxon>Coccidia</taxon>
        <taxon>Eucoccidiorida</taxon>
        <taxon>Eimeriorina</taxon>
        <taxon>Eimeriidae</taxon>
        <taxon>Eimeria</taxon>
    </lineage>
</organism>
<dbReference type="OrthoDB" id="347048at2759"/>
<gene>
    <name evidence="3" type="ORF">EBH_0074120</name>
</gene>
<proteinExistence type="predicted"/>
<feature type="region of interest" description="Disordered" evidence="1">
    <location>
        <begin position="1007"/>
        <end position="1027"/>
    </location>
</feature>
<feature type="signal peptide" evidence="2">
    <location>
        <begin position="1"/>
        <end position="18"/>
    </location>
</feature>
<feature type="chain" id="PRO_5004672761" evidence="2">
    <location>
        <begin position="19"/>
        <end position="1065"/>
    </location>
</feature>
<protein>
    <submittedName>
        <fullName evidence="3">Uncharacterized protein</fullName>
    </submittedName>
</protein>
<feature type="region of interest" description="Disordered" evidence="1">
    <location>
        <begin position="1042"/>
        <end position="1065"/>
    </location>
</feature>
<evidence type="ECO:0000313" key="3">
    <source>
        <dbReference type="EMBL" id="CDJ50025.1"/>
    </source>
</evidence>
<dbReference type="AlphaFoldDB" id="U6LQF8"/>
<keyword evidence="4" id="KW-1185">Reference proteome</keyword>
<evidence type="ECO:0000313" key="4">
    <source>
        <dbReference type="Proteomes" id="UP000030750"/>
    </source>
</evidence>
<dbReference type="EMBL" id="HG711993">
    <property type="protein sequence ID" value="CDJ50025.1"/>
    <property type="molecule type" value="Genomic_DNA"/>
</dbReference>
<evidence type="ECO:0000256" key="2">
    <source>
        <dbReference type="SAM" id="SignalP"/>
    </source>
</evidence>
<keyword evidence="2" id="KW-0732">Signal</keyword>
<reference evidence="3" key="1">
    <citation type="submission" date="2013-10" db="EMBL/GenBank/DDBJ databases">
        <title>Genomic analysis of the causative agents of coccidiosis in chickens.</title>
        <authorList>
            <person name="Reid A.J."/>
            <person name="Blake D."/>
            <person name="Billington K."/>
            <person name="Browne H."/>
            <person name="Dunn M."/>
            <person name="Hung S."/>
            <person name="Kawahara F."/>
            <person name="Miranda-Saavedra D."/>
            <person name="Mourier T."/>
            <person name="Nagra H."/>
            <person name="Otto T.D."/>
            <person name="Rawlings N."/>
            <person name="Sanchez A."/>
            <person name="Sanders M."/>
            <person name="Subramaniam C."/>
            <person name="Tay Y."/>
            <person name="Dear P."/>
            <person name="Doerig C."/>
            <person name="Gruber A."/>
            <person name="Parkinson J."/>
            <person name="Shirley M."/>
            <person name="Wan K.L."/>
            <person name="Berriman M."/>
            <person name="Tomley F."/>
            <person name="Pain A."/>
        </authorList>
    </citation>
    <scope>NUCLEOTIDE SEQUENCE [LARGE SCALE GENOMIC DNA]</scope>
    <source>
        <strain evidence="3">Houghton</strain>
    </source>
</reference>
<sequence length="1065" mass="116246">MRGSVLLALSQAFLVALAASQAGPDARTAKEHSDLKELEALISSTVDVQSRALVVAPGEAFEVTVRVNGNLPKDSQQPRALLGLQFVPILDVDAREQLTGPSELLWKPLERDEASWLLKLSETGNYRADVFAEIPCSVFEPASKSPDLRGCSQRVPLKQKSEFRIRVSQISARLEVSWDQPRTVEALSFIGTTPHGPLQVSALALDSSIVLRDFNGIVQLAAVDLNGKPNYPLPVIGGQTTAPLINGVATFSQLQVLQPGTYKLIATADGAQAAESAPLTITPTASRVIRFCEQPPAVVFIPLLSPIRVAVEVLRPRGGRDTSFAGQVQLQLDKDTAEDDALQNVYKTHCHLGLCLWDNLLLTAPPGKHQLKATAVEDIAGIDDVNGITHPAISAPITFKEAPIAQTPSWGMKDGIPKHIQPDIHASLRFVQAVPSAVRVGQPWDLEVSVEPVPSTLEESVLTRERSLRQRAITAKSSARGLWSSWTQSINLYGTRHREQRLKRFGPQRGRQGLQKSTESGHTIRVSIAKAWPGNLVSLTGQTECTTNEWGRGTFSGLTLWLQEQRATTAPEQPWVKLHVECVTCGIYKGQLRSILETPRIFIDVSSTVGVFKDVVTAAYALVKWRSAKHIMEETHGISAALILPGQPIQMCVQLLDRPFADVLIKARHGQGLTLLGGDSIRISPYVWPMPACWQFAAAPTRQLDVHETEQNVSFQILSADSTFGSRAAIRWTGMATPDGSVRVIVLSSLSLIVPDGLRYMLRNPRSSHIAKLSSQRIGVPKWIEVRSGPLKKRARFLLLPKSATTGKTIQPSVASVQWVNKEVDAFLQWKAVGLVAQLMPPQTKVVLELKVVAPSASSISMTGQCVDTDAGNVVLATIYKSIPMHDFDEQSAAREQEVYQALKWEELEVLLDWGQLSPASAGLLHHHVVCEFRAMANHTQQQLRLLPKASVDIIVVRKQCSTGEVFTFQRNACEPCPEGFGCSLAIVKPCTDGEVSPLGSLTCEVSSPQRESESIGASRQEKTDCPMNMYLSDRTEGLPECTSALTQQKHQKDALLDGNAGEKS</sequence>
<dbReference type="Proteomes" id="UP000030750">
    <property type="component" value="Unassembled WGS sequence"/>
</dbReference>
<feature type="compositionally biased region" description="Basic and acidic residues" evidence="1">
    <location>
        <begin position="1051"/>
        <end position="1065"/>
    </location>
</feature>
<name>U6LQF8_9EIME</name>
<evidence type="ECO:0000256" key="1">
    <source>
        <dbReference type="SAM" id="MobiDB-lite"/>
    </source>
</evidence>
<accession>U6LQF8</accession>
<reference evidence="3" key="2">
    <citation type="submission" date="2013-10" db="EMBL/GenBank/DDBJ databases">
        <authorList>
            <person name="Aslett M."/>
        </authorList>
    </citation>
    <scope>NUCLEOTIDE SEQUENCE [LARGE SCALE GENOMIC DNA]</scope>
    <source>
        <strain evidence="3">Houghton</strain>
    </source>
</reference>
<dbReference type="VEuPathDB" id="ToxoDB:EBH_0074120"/>